<feature type="domain" description="4Fe-4S ferredoxin-type" evidence="1">
    <location>
        <begin position="243"/>
        <end position="271"/>
    </location>
</feature>
<sequence>MLSQSEVSQTVTDSHIIYTKRTGDVTKRIDYDYKRCCGCGICVDLCPTGALELGDMCAIGTGLDVPPVLMDPDKCSFCGMCAAFCPTKAVKMDIDGKDAVKRECYPHIEPKAQPNESCIPCSLCEQVCSSDAITLEYTFPKKEEIAPLKEGVTGEISIDTEKCNFCGICAYFCDAFILIPKDKGEITPIDPATAPPSTLVVPFENILIDEDVCDYCVLCEDICPEDAIKVTGTREVVAPRVSGTLSVSDNCVACGWCKSVCPYDAIDVFKPFEGDIRLIENHLIRCDPLGCHACFNVCPANAWYIPDDKKIAISSDRCTFCGACEHACWLDAIAVDRTSVVHMPLCDTAWSEEWERGIESIVSGKRMRPDRSHVIVAPAPEREAAPAPRMPVIDPVLLERARERIDRIMPMLSDVKARREWETALAEGCHDVAGPAVE</sequence>
<dbReference type="PIRSF" id="PIRSF005658">
    <property type="entry name" value="FwdF"/>
    <property type="match status" value="1"/>
</dbReference>
<dbReference type="GO" id="GO:0016491">
    <property type="term" value="F:oxidoreductase activity"/>
    <property type="evidence" value="ECO:0007669"/>
    <property type="project" value="UniProtKB-ARBA"/>
</dbReference>
<dbReference type="InterPro" id="IPR052977">
    <property type="entry name" value="Polyferredoxin-like_ET"/>
</dbReference>
<dbReference type="PANTHER" id="PTHR43193">
    <property type="match status" value="1"/>
</dbReference>
<dbReference type="Gene3D" id="3.30.70.3270">
    <property type="match status" value="2"/>
</dbReference>
<feature type="domain" description="4Fe-4S ferredoxin-type" evidence="1">
    <location>
        <begin position="276"/>
        <end position="308"/>
    </location>
</feature>
<dbReference type="Gene3D" id="3.30.70.20">
    <property type="match status" value="4"/>
</dbReference>
<feature type="domain" description="4Fe-4S ferredoxin-type" evidence="1">
    <location>
        <begin position="27"/>
        <end position="56"/>
    </location>
</feature>
<evidence type="ECO:0000313" key="2">
    <source>
        <dbReference type="EMBL" id="QNO44009.1"/>
    </source>
</evidence>
<dbReference type="EMBL" id="MT630887">
    <property type="protein sequence ID" value="QNO44009.1"/>
    <property type="molecule type" value="Genomic_DNA"/>
</dbReference>
<dbReference type="PANTHER" id="PTHR43193:SF2">
    <property type="entry name" value="POLYFERREDOXIN PROTEIN FWDF"/>
    <property type="match status" value="1"/>
</dbReference>
<feature type="domain" description="4Fe-4S ferredoxin-type" evidence="1">
    <location>
        <begin position="154"/>
        <end position="183"/>
    </location>
</feature>
<dbReference type="PROSITE" id="PS00198">
    <property type="entry name" value="4FE4S_FER_1"/>
    <property type="match status" value="3"/>
</dbReference>
<dbReference type="AlphaFoldDB" id="A0A7G9YQL0"/>
<feature type="domain" description="4Fe-4S ferredoxin-type" evidence="1">
    <location>
        <begin position="204"/>
        <end position="233"/>
    </location>
</feature>
<dbReference type="EMBL" id="MT631418">
    <property type="protein sequence ID" value="QNO50294.1"/>
    <property type="molecule type" value="Genomic_DNA"/>
</dbReference>
<evidence type="ECO:0000313" key="3">
    <source>
        <dbReference type="EMBL" id="QNO50294.1"/>
    </source>
</evidence>
<dbReference type="CDD" id="cd10549">
    <property type="entry name" value="MtMvhB_like"/>
    <property type="match status" value="2"/>
</dbReference>
<evidence type="ECO:0000259" key="1">
    <source>
        <dbReference type="PROSITE" id="PS51379"/>
    </source>
</evidence>
<feature type="domain" description="4Fe-4S ferredoxin-type" evidence="1">
    <location>
        <begin position="108"/>
        <end position="138"/>
    </location>
</feature>
<reference evidence="3" key="1">
    <citation type="submission" date="2020-06" db="EMBL/GenBank/DDBJ databases">
        <title>Unique genomic features of the anaerobic methanotrophic archaea.</title>
        <authorList>
            <person name="Chadwick G.L."/>
            <person name="Skennerton C.T."/>
            <person name="Laso-Perez R."/>
            <person name="Leu A.O."/>
            <person name="Speth D.R."/>
            <person name="Yu H."/>
            <person name="Morgan-Lang C."/>
            <person name="Hatzenpichler R."/>
            <person name="Goudeau D."/>
            <person name="Malmstrom R."/>
            <person name="Brazelton W.J."/>
            <person name="Woyke T."/>
            <person name="Hallam S.J."/>
            <person name="Tyson G.W."/>
            <person name="Wegener G."/>
            <person name="Boetius A."/>
            <person name="Orphan V."/>
        </authorList>
    </citation>
    <scope>NUCLEOTIDE SEQUENCE</scope>
</reference>
<organism evidence="3">
    <name type="scientific">Candidatus Methanogaster sp. ANME-2c ERB4</name>
    <dbReference type="NCBI Taxonomy" id="2759911"/>
    <lineage>
        <taxon>Archaea</taxon>
        <taxon>Methanobacteriati</taxon>
        <taxon>Methanobacteriota</taxon>
        <taxon>Stenosarchaea group</taxon>
        <taxon>Methanomicrobia</taxon>
        <taxon>Methanosarcinales</taxon>
        <taxon>ANME-2 cluster</taxon>
        <taxon>Candidatus Methanogasteraceae</taxon>
        <taxon>Candidatus Methanogaster</taxon>
    </lineage>
</organism>
<dbReference type="InterPro" id="IPR017900">
    <property type="entry name" value="4Fe4S_Fe_S_CS"/>
</dbReference>
<dbReference type="InterPro" id="IPR043256">
    <property type="entry name" value="MvhB-like"/>
</dbReference>
<feature type="domain" description="4Fe-4S ferredoxin-type" evidence="1">
    <location>
        <begin position="66"/>
        <end position="95"/>
    </location>
</feature>
<name>A0A7G9YQL0_9EURY</name>
<dbReference type="SUPFAM" id="SSF54862">
    <property type="entry name" value="4Fe-4S ferredoxins"/>
    <property type="match status" value="1"/>
</dbReference>
<proteinExistence type="predicted"/>
<feature type="domain" description="4Fe-4S ferredoxin-type" evidence="1">
    <location>
        <begin position="309"/>
        <end position="338"/>
    </location>
</feature>
<dbReference type="PROSITE" id="PS51379">
    <property type="entry name" value="4FE4S_FER_2"/>
    <property type="match status" value="8"/>
</dbReference>
<gene>
    <name evidence="3" type="primary">ndhI</name>
    <name evidence="3" type="ORF">AHGKLJGF_00029</name>
    <name evidence="2" type="ORF">FNHHLANA_00002</name>
</gene>
<accession>A0A7G9YQL0</accession>
<protein>
    <submittedName>
        <fullName evidence="3">NAD(P)H-quinone oxidoreductase subunit I, chloroplastic</fullName>
    </submittedName>
</protein>
<dbReference type="InterPro" id="IPR017896">
    <property type="entry name" value="4Fe4S_Fe-S-bd"/>
</dbReference>
<dbReference type="Pfam" id="PF12838">
    <property type="entry name" value="Fer4_7"/>
    <property type="match status" value="4"/>
</dbReference>